<dbReference type="STRING" id="1230458.C484_17366"/>
<dbReference type="RefSeq" id="WP_006827107.1">
    <property type="nucleotide sequence ID" value="NZ_AOIL01000054.1"/>
</dbReference>
<comment type="caution">
    <text evidence="2">The sequence shown here is derived from an EMBL/GenBank/DDBJ whole genome shotgun (WGS) entry which is preliminary data.</text>
</comment>
<dbReference type="PANTHER" id="PTHR18901:SF38">
    <property type="entry name" value="PSEUDOURIDINE-5'-PHOSPHATASE"/>
    <property type="match status" value="1"/>
</dbReference>
<dbReference type="SFLD" id="SFLDS00003">
    <property type="entry name" value="Haloacid_Dehalogenase"/>
    <property type="match status" value="1"/>
</dbReference>
<dbReference type="InterPro" id="IPR023198">
    <property type="entry name" value="PGP-like_dom2"/>
</dbReference>
<reference evidence="2 3" key="1">
    <citation type="journal article" date="2014" name="PLoS Genet.">
        <title>Phylogenetically driven sequencing of extremely halophilic archaea reveals strategies for static and dynamic osmo-response.</title>
        <authorList>
            <person name="Becker E.A."/>
            <person name="Seitzer P.M."/>
            <person name="Tritt A."/>
            <person name="Larsen D."/>
            <person name="Krusor M."/>
            <person name="Yao A.I."/>
            <person name="Wu D."/>
            <person name="Madern D."/>
            <person name="Eisen J.A."/>
            <person name="Darling A.E."/>
            <person name="Facciotti M.T."/>
        </authorList>
    </citation>
    <scope>NUCLEOTIDE SEQUENCE [LARGE SCALE GENOMIC DNA]</scope>
    <source>
        <strain evidence="2 3">DSM 12281</strain>
    </source>
</reference>
<dbReference type="Gene3D" id="1.10.150.240">
    <property type="entry name" value="Putative phosphatase, domain 2"/>
    <property type="match status" value="1"/>
</dbReference>
<protein>
    <submittedName>
        <fullName evidence="2">HAD-superfamily hydrolase</fullName>
    </submittedName>
</protein>
<keyword evidence="2" id="KW-0378">Hydrolase</keyword>
<dbReference type="SFLD" id="SFLDG01135">
    <property type="entry name" value="C1.5.6:_HAD__Beta-PGM__Phospha"/>
    <property type="match status" value="1"/>
</dbReference>
<proteinExistence type="inferred from homology"/>
<dbReference type="InterPro" id="IPR006439">
    <property type="entry name" value="HAD-SF_hydro_IA"/>
</dbReference>
<keyword evidence="3" id="KW-1185">Reference proteome</keyword>
<dbReference type="GO" id="GO:0016787">
    <property type="term" value="F:hydrolase activity"/>
    <property type="evidence" value="ECO:0007669"/>
    <property type="project" value="UniProtKB-KW"/>
</dbReference>
<organism evidence="2 3">
    <name type="scientific">Natrialba taiwanensis DSM 12281</name>
    <dbReference type="NCBI Taxonomy" id="1230458"/>
    <lineage>
        <taxon>Archaea</taxon>
        <taxon>Methanobacteriati</taxon>
        <taxon>Methanobacteriota</taxon>
        <taxon>Stenosarchaea group</taxon>
        <taxon>Halobacteria</taxon>
        <taxon>Halobacteriales</taxon>
        <taxon>Natrialbaceae</taxon>
        <taxon>Natrialba</taxon>
    </lineage>
</organism>
<dbReference type="AlphaFoldDB" id="L9ZQS1"/>
<name>L9ZQS1_9EURY</name>
<sequence length="232" mass="25189">MDEATAVTTDVSVDAVLFDMDGVLVNSEDYWVTFQEEEILPAAVPDENVDVAEVSGMNYREIYDYLDSTYGTAITREAFVERFALAAEELYTERVELLDGLHDLLAELDARGIETAIVSSSPHEWIGWVTDRFELGDSFDHVISADDIDAASKPAPDVFEYAADEVGVPPARCAVVEDSANGIEAAERAGTAVIAYRIDAHGDIDRSGADVVVETPAALCRTVLAFTADDTR</sequence>
<dbReference type="SFLD" id="SFLDG01129">
    <property type="entry name" value="C1.5:_HAD__Beta-PGM__Phosphata"/>
    <property type="match status" value="1"/>
</dbReference>
<gene>
    <name evidence="2" type="ORF">C484_17366</name>
</gene>
<dbReference type="PANTHER" id="PTHR18901">
    <property type="entry name" value="2-DEOXYGLUCOSE-6-PHOSPHATE PHOSPHATASE 2"/>
    <property type="match status" value="1"/>
</dbReference>
<accession>L9ZQS1</accession>
<dbReference type="NCBIfam" id="TIGR01549">
    <property type="entry name" value="HAD-SF-IA-v1"/>
    <property type="match status" value="1"/>
</dbReference>
<dbReference type="InterPro" id="IPR023214">
    <property type="entry name" value="HAD_sf"/>
</dbReference>
<evidence type="ECO:0000313" key="3">
    <source>
        <dbReference type="Proteomes" id="UP000011648"/>
    </source>
</evidence>
<dbReference type="Proteomes" id="UP000011648">
    <property type="component" value="Unassembled WGS sequence"/>
</dbReference>
<dbReference type="Pfam" id="PF00702">
    <property type="entry name" value="Hydrolase"/>
    <property type="match status" value="1"/>
</dbReference>
<dbReference type="EMBL" id="AOIL01000054">
    <property type="protein sequence ID" value="ELY87483.1"/>
    <property type="molecule type" value="Genomic_DNA"/>
</dbReference>
<dbReference type="InterPro" id="IPR036412">
    <property type="entry name" value="HAD-like_sf"/>
</dbReference>
<dbReference type="Gene3D" id="3.40.50.1000">
    <property type="entry name" value="HAD superfamily/HAD-like"/>
    <property type="match status" value="1"/>
</dbReference>
<evidence type="ECO:0000256" key="1">
    <source>
        <dbReference type="ARBA" id="ARBA00007958"/>
    </source>
</evidence>
<dbReference type="SUPFAM" id="SSF56784">
    <property type="entry name" value="HAD-like"/>
    <property type="match status" value="1"/>
</dbReference>
<evidence type="ECO:0000313" key="2">
    <source>
        <dbReference type="EMBL" id="ELY87483.1"/>
    </source>
</evidence>
<dbReference type="OrthoDB" id="372285at2157"/>
<comment type="similarity">
    <text evidence="1">Belongs to the HAD-like hydrolase superfamily.</text>
</comment>
<dbReference type="PATRIC" id="fig|1230458.4.peg.3525"/>
<dbReference type="NCBIfam" id="TIGR01509">
    <property type="entry name" value="HAD-SF-IA-v3"/>
    <property type="match status" value="1"/>
</dbReference>